<proteinExistence type="predicted"/>
<protein>
    <recommendedName>
        <fullName evidence="3">Rhs family protein</fullName>
    </recommendedName>
</protein>
<name>A0A0C5VND5_9GAMM</name>
<gene>
    <name evidence="1" type="ORF">YC6258_04171</name>
</gene>
<reference evidence="1 2" key="1">
    <citation type="submission" date="2014-01" db="EMBL/GenBank/DDBJ databases">
        <title>Full genme sequencing of cellulolytic bacterium Gynuella sunshinyii YC6258T gen. nov., sp. nov.</title>
        <authorList>
            <person name="Khan H."/>
            <person name="Chung E.J."/>
            <person name="Chung Y.R."/>
        </authorList>
    </citation>
    <scope>NUCLEOTIDE SEQUENCE [LARGE SCALE GENOMIC DNA]</scope>
    <source>
        <strain evidence="1 2">YC6258</strain>
    </source>
</reference>
<dbReference type="STRING" id="1445510.YC6258_04171"/>
<dbReference type="InterPro" id="IPR022385">
    <property type="entry name" value="Rhs_assc_core"/>
</dbReference>
<organism evidence="1 2">
    <name type="scientific">Gynuella sunshinyii YC6258</name>
    <dbReference type="NCBI Taxonomy" id="1445510"/>
    <lineage>
        <taxon>Bacteria</taxon>
        <taxon>Pseudomonadati</taxon>
        <taxon>Pseudomonadota</taxon>
        <taxon>Gammaproteobacteria</taxon>
        <taxon>Oceanospirillales</taxon>
        <taxon>Saccharospirillaceae</taxon>
        <taxon>Gynuella</taxon>
    </lineage>
</organism>
<dbReference type="KEGG" id="gsn:YC6258_04171"/>
<dbReference type="AlphaFoldDB" id="A0A0C5VND5"/>
<evidence type="ECO:0000313" key="2">
    <source>
        <dbReference type="Proteomes" id="UP000032266"/>
    </source>
</evidence>
<evidence type="ECO:0000313" key="1">
    <source>
        <dbReference type="EMBL" id="AJQ96207.1"/>
    </source>
</evidence>
<dbReference type="Proteomes" id="UP000032266">
    <property type="component" value="Chromosome"/>
</dbReference>
<accession>A0A0C5VND5</accession>
<dbReference type="Gene3D" id="2.180.10.10">
    <property type="entry name" value="RHS repeat-associated core"/>
    <property type="match status" value="1"/>
</dbReference>
<evidence type="ECO:0008006" key="3">
    <source>
        <dbReference type="Google" id="ProtNLM"/>
    </source>
</evidence>
<dbReference type="NCBIfam" id="TIGR03696">
    <property type="entry name" value="Rhs_assc_core"/>
    <property type="match status" value="1"/>
</dbReference>
<dbReference type="EMBL" id="CP007142">
    <property type="protein sequence ID" value="AJQ96207.1"/>
    <property type="molecule type" value="Genomic_DNA"/>
</dbReference>
<sequence>MRGRVSDSTVGRFLQADPVVQAPSQILSYNRYAYVWNNPLAATDPSGFYCQSAGCAAEARNDYKKGVPATENNAKGHRDRHVKIKNELLRSNHLNSNSGNYQPAYLPWQQPQPLNNPIWWGQDEFAASGVEIPAQDGWQLGDPLSQGLVDVVSGFGDGVFKIVTFGFGDLGETRNALGIDGGVDTSSLEYNASFGGGAGVGLMATGGAFNVMLRPATLTHFTSSAAAASIYGDGVISTAGGLYGSGVYASAFSSRIYATLQGAKSTEAAITFSTQGLNVAPTFFPGTFRILGPVVLP</sequence>
<dbReference type="HOGENOM" id="CLU_936162_0_0_6"/>
<keyword evidence="2" id="KW-1185">Reference proteome</keyword>